<evidence type="ECO:0000256" key="5">
    <source>
        <dbReference type="ARBA" id="ARBA00022989"/>
    </source>
</evidence>
<sequence length="253" mass="28195">MEESIKLQDIVKIVKKRIFLIVSLPVLAVIIAAIISYFVLTPVYQASTQILVNQQKTATETIQSQDIQTNLQLINTYNVIIKSPVTLNQVIERLDLEISTSQLSEKITVSNVDNSQIITINVMDEQQFKAVDIANTVVEVFQEEIPVLMNVNNVNVLSPAVYSEDSTHVKPNELMLIAIAAVIGILLGVGVAFLLEYLDTTIKTERDVEELLGLPILGMVIQIPKKGSIQETKEVEVQLSRRKSSKKRSEKLV</sequence>
<feature type="transmembrane region" description="Helical" evidence="7">
    <location>
        <begin position="174"/>
        <end position="195"/>
    </location>
</feature>
<protein>
    <submittedName>
        <fullName evidence="10">Wzz/FepE/Etk N-terminal domain-containing protein</fullName>
    </submittedName>
</protein>
<dbReference type="PANTHER" id="PTHR32309:SF13">
    <property type="entry name" value="FERRIC ENTEROBACTIN TRANSPORT PROTEIN FEPE"/>
    <property type="match status" value="1"/>
</dbReference>
<proteinExistence type="inferred from homology"/>
<dbReference type="PANTHER" id="PTHR32309">
    <property type="entry name" value="TYROSINE-PROTEIN KINASE"/>
    <property type="match status" value="1"/>
</dbReference>
<feature type="domain" description="Tyrosine-protein kinase G-rich" evidence="9">
    <location>
        <begin position="143"/>
        <end position="194"/>
    </location>
</feature>
<evidence type="ECO:0000256" key="7">
    <source>
        <dbReference type="SAM" id="Phobius"/>
    </source>
</evidence>
<reference evidence="10" key="1">
    <citation type="submission" date="2023-07" db="EMBL/GenBank/DDBJ databases">
        <title>Ureibacillus sp. isolated from freshwater well.</title>
        <authorList>
            <person name="Kirdat K."/>
            <person name="Bhatt A."/>
            <person name="Teware R."/>
            <person name="Bhavsar Y."/>
            <person name="Yadav A."/>
        </authorList>
    </citation>
    <scope>NUCLEOTIDE SEQUENCE</scope>
    <source>
        <strain evidence="10">BA0131</strain>
    </source>
</reference>
<accession>A0ABT8GUM2</accession>
<dbReference type="InterPro" id="IPR050445">
    <property type="entry name" value="Bact_polysacc_biosynth/exp"/>
</dbReference>
<dbReference type="RefSeq" id="WP_301139430.1">
    <property type="nucleotide sequence ID" value="NZ_JAUHTQ010000016.1"/>
</dbReference>
<feature type="transmembrane region" description="Helical" evidence="7">
    <location>
        <begin position="18"/>
        <end position="40"/>
    </location>
</feature>
<evidence type="ECO:0000256" key="1">
    <source>
        <dbReference type="ARBA" id="ARBA00004651"/>
    </source>
</evidence>
<evidence type="ECO:0000256" key="4">
    <source>
        <dbReference type="ARBA" id="ARBA00022692"/>
    </source>
</evidence>
<keyword evidence="4 7" id="KW-0812">Transmembrane</keyword>
<evidence type="ECO:0000259" key="9">
    <source>
        <dbReference type="Pfam" id="PF13807"/>
    </source>
</evidence>
<keyword evidence="5 7" id="KW-1133">Transmembrane helix</keyword>
<keyword evidence="3" id="KW-1003">Cell membrane</keyword>
<comment type="caution">
    <text evidence="10">The sequence shown here is derived from an EMBL/GenBank/DDBJ whole genome shotgun (WGS) entry which is preliminary data.</text>
</comment>
<feature type="domain" description="Polysaccharide chain length determinant N-terminal" evidence="8">
    <location>
        <begin position="4"/>
        <end position="93"/>
    </location>
</feature>
<dbReference type="InterPro" id="IPR003856">
    <property type="entry name" value="LPS_length_determ_N"/>
</dbReference>
<evidence type="ECO:0000259" key="8">
    <source>
        <dbReference type="Pfam" id="PF02706"/>
    </source>
</evidence>
<evidence type="ECO:0000313" key="10">
    <source>
        <dbReference type="EMBL" id="MDN4495113.1"/>
    </source>
</evidence>
<evidence type="ECO:0000256" key="6">
    <source>
        <dbReference type="ARBA" id="ARBA00023136"/>
    </source>
</evidence>
<keyword evidence="11" id="KW-1185">Reference proteome</keyword>
<gene>
    <name evidence="10" type="ORF">QYB95_16285</name>
</gene>
<evidence type="ECO:0000256" key="2">
    <source>
        <dbReference type="ARBA" id="ARBA00006683"/>
    </source>
</evidence>
<dbReference type="Proteomes" id="UP001172743">
    <property type="component" value="Unassembled WGS sequence"/>
</dbReference>
<evidence type="ECO:0000256" key="3">
    <source>
        <dbReference type="ARBA" id="ARBA00022475"/>
    </source>
</evidence>
<evidence type="ECO:0000313" key="11">
    <source>
        <dbReference type="Proteomes" id="UP001172743"/>
    </source>
</evidence>
<dbReference type="EMBL" id="JAUHTQ010000016">
    <property type="protein sequence ID" value="MDN4495113.1"/>
    <property type="molecule type" value="Genomic_DNA"/>
</dbReference>
<organism evidence="10 11">
    <name type="scientific">Ureibacillus aquaedulcis</name>
    <dbReference type="NCBI Taxonomy" id="3058421"/>
    <lineage>
        <taxon>Bacteria</taxon>
        <taxon>Bacillati</taxon>
        <taxon>Bacillota</taxon>
        <taxon>Bacilli</taxon>
        <taxon>Bacillales</taxon>
        <taxon>Caryophanaceae</taxon>
        <taxon>Ureibacillus</taxon>
    </lineage>
</organism>
<comment type="similarity">
    <text evidence="2">Belongs to the CpsC/CapA family.</text>
</comment>
<dbReference type="InterPro" id="IPR032807">
    <property type="entry name" value="GNVR"/>
</dbReference>
<keyword evidence="6 7" id="KW-0472">Membrane</keyword>
<name>A0ABT8GUM2_9BACL</name>
<dbReference type="Pfam" id="PF13807">
    <property type="entry name" value="GNVR"/>
    <property type="match status" value="1"/>
</dbReference>
<comment type="subcellular location">
    <subcellularLocation>
        <location evidence="1">Cell membrane</location>
        <topology evidence="1">Multi-pass membrane protein</topology>
    </subcellularLocation>
</comment>
<dbReference type="Pfam" id="PF02706">
    <property type="entry name" value="Wzz"/>
    <property type="match status" value="1"/>
</dbReference>